<name>A0A1A8KC56_NOTKU</name>
<protein>
    <submittedName>
        <fullName evidence="2">UBX domain protein 11</fullName>
    </submittedName>
</protein>
<proteinExistence type="predicted"/>
<dbReference type="AlphaFoldDB" id="A0A1A8KC56"/>
<reference evidence="2" key="1">
    <citation type="submission" date="2016-05" db="EMBL/GenBank/DDBJ databases">
        <authorList>
            <person name="Lavstsen T."/>
            <person name="Jespersen J.S."/>
        </authorList>
    </citation>
    <scope>NUCLEOTIDE SEQUENCE</scope>
    <source>
        <tissue evidence="2">Brain</tissue>
    </source>
</reference>
<reference evidence="2" key="2">
    <citation type="submission" date="2016-06" db="EMBL/GenBank/DDBJ databases">
        <title>The genome of a short-lived fish provides insights into sex chromosome evolution and the genetic control of aging.</title>
        <authorList>
            <person name="Reichwald K."/>
            <person name="Felder M."/>
            <person name="Petzold A."/>
            <person name="Koch P."/>
            <person name="Groth M."/>
            <person name="Platzer M."/>
        </authorList>
    </citation>
    <scope>NUCLEOTIDE SEQUENCE</scope>
    <source>
        <tissue evidence="2">Brain</tissue>
    </source>
</reference>
<feature type="region of interest" description="Disordered" evidence="1">
    <location>
        <begin position="76"/>
        <end position="114"/>
    </location>
</feature>
<dbReference type="EMBL" id="HAEE01009883">
    <property type="protein sequence ID" value="SBR29933.1"/>
    <property type="molecule type" value="Transcribed_RNA"/>
</dbReference>
<feature type="non-terminal residue" evidence="2">
    <location>
        <position position="1"/>
    </location>
</feature>
<organism evidence="2">
    <name type="scientific">Nothobranchius kuhntae</name>
    <name type="common">Beira killifish</name>
    <dbReference type="NCBI Taxonomy" id="321403"/>
    <lineage>
        <taxon>Eukaryota</taxon>
        <taxon>Metazoa</taxon>
        <taxon>Chordata</taxon>
        <taxon>Craniata</taxon>
        <taxon>Vertebrata</taxon>
        <taxon>Euteleostomi</taxon>
        <taxon>Actinopterygii</taxon>
        <taxon>Neopterygii</taxon>
        <taxon>Teleostei</taxon>
        <taxon>Neoteleostei</taxon>
        <taxon>Acanthomorphata</taxon>
        <taxon>Ovalentaria</taxon>
        <taxon>Atherinomorphae</taxon>
        <taxon>Cyprinodontiformes</taxon>
        <taxon>Nothobranchiidae</taxon>
        <taxon>Nothobranchius</taxon>
    </lineage>
</organism>
<gene>
    <name evidence="2" type="primary">UBXN11</name>
</gene>
<evidence type="ECO:0000313" key="2">
    <source>
        <dbReference type="EMBL" id="SBR29933.1"/>
    </source>
</evidence>
<evidence type="ECO:0000256" key="1">
    <source>
        <dbReference type="SAM" id="MobiDB-lite"/>
    </source>
</evidence>
<feature type="non-terminal residue" evidence="2">
    <location>
        <position position="114"/>
    </location>
</feature>
<sequence length="114" mass="12364">VQDRRHETFLVRLPWDTFPGEGRAVYEEKDEEFTNAVSLQSPETGCCDSARGRLHSGSGNVSTILLAETLKHKNKTSAAKSPGVGLKGVRVCSGEHDKGTRAGVGSEPRLQRSE</sequence>
<accession>A0A1A8KC56</accession>